<dbReference type="AlphaFoldDB" id="A0A0C2YZZ0"/>
<sequence>MALQPSLRPQVVLGPLDAPHTLDLFLDYVCPYSAKIAFKVDTVLRPLIGPGGPYEGKVKVIIRLQVQPWHATSTLVHEAALAALRVSPENFWAFSIALFKRQEEYFDGPTVDLTIRQIREKLSQLATEVLPANTIKEFKELLTIRGSANGGTGVTDDLKYNVKFARQNSIHVSPTALWDGLVQNQVGSAWLEKEWSEFFAKQIAA</sequence>
<reference evidence="3" key="2">
    <citation type="submission" date="2015-01" db="EMBL/GenBank/DDBJ databases">
        <title>Evolutionary Origins and Diversification of the Mycorrhizal Mutualists.</title>
        <authorList>
            <consortium name="DOE Joint Genome Institute"/>
            <consortium name="Mycorrhizal Genomics Consortium"/>
            <person name="Kohler A."/>
            <person name="Kuo A."/>
            <person name="Nagy L.G."/>
            <person name="Floudas D."/>
            <person name="Copeland A."/>
            <person name="Barry K.W."/>
            <person name="Cichocki N."/>
            <person name="Veneault-Fourrey C."/>
            <person name="LaButti K."/>
            <person name="Lindquist E.A."/>
            <person name="Lipzen A."/>
            <person name="Lundell T."/>
            <person name="Morin E."/>
            <person name="Murat C."/>
            <person name="Riley R."/>
            <person name="Ohm R."/>
            <person name="Sun H."/>
            <person name="Tunlid A."/>
            <person name="Henrissat B."/>
            <person name="Grigoriev I.V."/>
            <person name="Hibbett D.S."/>
            <person name="Martin F."/>
        </authorList>
    </citation>
    <scope>NUCLEOTIDE SEQUENCE [LARGE SCALE GENOMIC DNA]</scope>
    <source>
        <strain evidence="3">h7</strain>
    </source>
</reference>
<dbReference type="HOGENOM" id="CLU_085801_0_0_1"/>
<dbReference type="PANTHER" id="PTHR33875">
    <property type="entry name" value="OS09G0542200 PROTEIN"/>
    <property type="match status" value="1"/>
</dbReference>
<dbReference type="EMBL" id="KN831771">
    <property type="protein sequence ID" value="KIM46542.1"/>
    <property type="molecule type" value="Genomic_DNA"/>
</dbReference>
<dbReference type="Gene3D" id="3.40.30.10">
    <property type="entry name" value="Glutaredoxin"/>
    <property type="match status" value="1"/>
</dbReference>
<evidence type="ECO:0000313" key="2">
    <source>
        <dbReference type="EMBL" id="KIM46542.1"/>
    </source>
</evidence>
<dbReference type="Proteomes" id="UP000053424">
    <property type="component" value="Unassembled WGS sequence"/>
</dbReference>
<name>A0A0C2YZZ0_HEBCY</name>
<dbReference type="OrthoDB" id="37297at2759"/>
<dbReference type="PANTHER" id="PTHR33875:SF2">
    <property type="entry name" value="ACR183CP"/>
    <property type="match status" value="1"/>
</dbReference>
<evidence type="ECO:0000259" key="1">
    <source>
        <dbReference type="Pfam" id="PF13462"/>
    </source>
</evidence>
<reference evidence="2 3" key="1">
    <citation type="submission" date="2014-04" db="EMBL/GenBank/DDBJ databases">
        <authorList>
            <consortium name="DOE Joint Genome Institute"/>
            <person name="Kuo A."/>
            <person name="Gay G."/>
            <person name="Dore J."/>
            <person name="Kohler A."/>
            <person name="Nagy L.G."/>
            <person name="Floudas D."/>
            <person name="Copeland A."/>
            <person name="Barry K.W."/>
            <person name="Cichocki N."/>
            <person name="Veneault-Fourrey C."/>
            <person name="LaButti K."/>
            <person name="Lindquist E.A."/>
            <person name="Lipzen A."/>
            <person name="Lundell T."/>
            <person name="Morin E."/>
            <person name="Murat C."/>
            <person name="Sun H."/>
            <person name="Tunlid A."/>
            <person name="Henrissat B."/>
            <person name="Grigoriev I.V."/>
            <person name="Hibbett D.S."/>
            <person name="Martin F."/>
            <person name="Nordberg H.P."/>
            <person name="Cantor M.N."/>
            <person name="Hua S.X."/>
        </authorList>
    </citation>
    <scope>NUCLEOTIDE SEQUENCE [LARGE SCALE GENOMIC DNA]</scope>
    <source>
        <strain evidence="3">h7</strain>
    </source>
</reference>
<keyword evidence="3" id="KW-1185">Reference proteome</keyword>
<organism evidence="2 3">
    <name type="scientific">Hebeloma cylindrosporum</name>
    <dbReference type="NCBI Taxonomy" id="76867"/>
    <lineage>
        <taxon>Eukaryota</taxon>
        <taxon>Fungi</taxon>
        <taxon>Dikarya</taxon>
        <taxon>Basidiomycota</taxon>
        <taxon>Agaricomycotina</taxon>
        <taxon>Agaricomycetes</taxon>
        <taxon>Agaricomycetidae</taxon>
        <taxon>Agaricales</taxon>
        <taxon>Agaricineae</taxon>
        <taxon>Hymenogastraceae</taxon>
        <taxon>Hebeloma</taxon>
    </lineage>
</organism>
<dbReference type="SUPFAM" id="SSF52833">
    <property type="entry name" value="Thioredoxin-like"/>
    <property type="match status" value="1"/>
</dbReference>
<dbReference type="InterPro" id="IPR012336">
    <property type="entry name" value="Thioredoxin-like_fold"/>
</dbReference>
<gene>
    <name evidence="2" type="ORF">M413DRAFT_65587</name>
</gene>
<accession>A0A0C2YZZ0</accession>
<proteinExistence type="predicted"/>
<evidence type="ECO:0000313" key="3">
    <source>
        <dbReference type="Proteomes" id="UP000053424"/>
    </source>
</evidence>
<dbReference type="InterPro" id="IPR036249">
    <property type="entry name" value="Thioredoxin-like_sf"/>
</dbReference>
<dbReference type="Pfam" id="PF13462">
    <property type="entry name" value="Thioredoxin_4"/>
    <property type="match status" value="1"/>
</dbReference>
<feature type="domain" description="Thioredoxin-like fold" evidence="1">
    <location>
        <begin position="9"/>
        <end position="115"/>
    </location>
</feature>
<protein>
    <recommendedName>
        <fullName evidence="1">Thioredoxin-like fold domain-containing protein</fullName>
    </recommendedName>
</protein>
<dbReference type="STRING" id="686832.A0A0C2YZZ0"/>